<evidence type="ECO:0000256" key="1">
    <source>
        <dbReference type="SAM" id="MobiDB-lite"/>
    </source>
</evidence>
<reference evidence="2 3" key="1">
    <citation type="submission" date="2016-02" db="EMBL/GenBank/DDBJ databases">
        <title>Genome analysis of coral dinoflagellate symbionts highlights evolutionary adaptations to a symbiotic lifestyle.</title>
        <authorList>
            <person name="Aranda M."/>
            <person name="Li Y."/>
            <person name="Liew Y.J."/>
            <person name="Baumgarten S."/>
            <person name="Simakov O."/>
            <person name="Wilson M."/>
            <person name="Piel J."/>
            <person name="Ashoor H."/>
            <person name="Bougouffa S."/>
            <person name="Bajic V.B."/>
            <person name="Ryu T."/>
            <person name="Ravasi T."/>
            <person name="Bayer T."/>
            <person name="Micklem G."/>
            <person name="Kim H."/>
            <person name="Bhak J."/>
            <person name="Lajeunesse T.C."/>
            <person name="Voolstra C.R."/>
        </authorList>
    </citation>
    <scope>NUCLEOTIDE SEQUENCE [LARGE SCALE GENOMIC DNA]</scope>
    <source>
        <strain evidence="2 3">CCMP2467</strain>
    </source>
</reference>
<keyword evidence="3" id="KW-1185">Reference proteome</keyword>
<comment type="caution">
    <text evidence="2">The sequence shown here is derived from an EMBL/GenBank/DDBJ whole genome shotgun (WGS) entry which is preliminary data.</text>
</comment>
<organism evidence="2 3">
    <name type="scientific">Symbiodinium microadriaticum</name>
    <name type="common">Dinoflagellate</name>
    <name type="synonym">Zooxanthella microadriatica</name>
    <dbReference type="NCBI Taxonomy" id="2951"/>
    <lineage>
        <taxon>Eukaryota</taxon>
        <taxon>Sar</taxon>
        <taxon>Alveolata</taxon>
        <taxon>Dinophyceae</taxon>
        <taxon>Suessiales</taxon>
        <taxon>Symbiodiniaceae</taxon>
        <taxon>Symbiodinium</taxon>
    </lineage>
</organism>
<proteinExistence type="predicted"/>
<feature type="non-terminal residue" evidence="2">
    <location>
        <position position="1"/>
    </location>
</feature>
<gene>
    <name evidence="2" type="ORF">AK812_SmicGene42097</name>
</gene>
<evidence type="ECO:0000313" key="2">
    <source>
        <dbReference type="EMBL" id="OLP77808.1"/>
    </source>
</evidence>
<name>A0A1Q9C4G1_SYMMI</name>
<protein>
    <submittedName>
        <fullName evidence="2">Uncharacterized protein</fullName>
    </submittedName>
</protein>
<dbReference type="Proteomes" id="UP000186817">
    <property type="component" value="Unassembled WGS sequence"/>
</dbReference>
<sequence length="177" mass="19446">VAAKLQSAPAGSLEDQKRLAQLFDPPMLIFFVTRVSGSTGRQPLLSQDPFTLQPRVWPEDAPEHGFAEPEDEANEVPTASELAQRLHQICLSESPAAARGPDIRSCFLSGGSREIFREYRGAPASLCSDHGPASLPGEVEVCGWTQTAKARKFNRWRAQLRKLKARPERPRSVSRGG</sequence>
<evidence type="ECO:0000313" key="3">
    <source>
        <dbReference type="Proteomes" id="UP000186817"/>
    </source>
</evidence>
<accession>A0A1Q9C4G1</accession>
<dbReference type="EMBL" id="LSRX01001708">
    <property type="protein sequence ID" value="OLP77808.1"/>
    <property type="molecule type" value="Genomic_DNA"/>
</dbReference>
<feature type="region of interest" description="Disordered" evidence="1">
    <location>
        <begin position="60"/>
        <end position="79"/>
    </location>
</feature>
<dbReference type="AlphaFoldDB" id="A0A1Q9C4G1"/>